<protein>
    <submittedName>
        <fullName evidence="7">ABC transporter ATP-binding protein</fullName>
    </submittedName>
</protein>
<dbReference type="CDD" id="cd03257">
    <property type="entry name" value="ABC_NikE_OppD_transporters"/>
    <property type="match status" value="1"/>
</dbReference>
<dbReference type="InterPro" id="IPR017871">
    <property type="entry name" value="ABC_transporter-like_CS"/>
</dbReference>
<dbReference type="InterPro" id="IPR003439">
    <property type="entry name" value="ABC_transporter-like_ATP-bd"/>
</dbReference>
<dbReference type="RefSeq" id="WP_315877922.1">
    <property type="nucleotide sequence ID" value="NZ_JAWCTQ010000012.1"/>
</dbReference>
<feature type="region of interest" description="Disordered" evidence="5">
    <location>
        <begin position="269"/>
        <end position="293"/>
    </location>
</feature>
<dbReference type="SUPFAM" id="SSF52540">
    <property type="entry name" value="P-loop containing nucleoside triphosphate hydrolases"/>
    <property type="match status" value="1"/>
</dbReference>
<dbReference type="SMART" id="SM00382">
    <property type="entry name" value="AAA"/>
    <property type="match status" value="1"/>
</dbReference>
<evidence type="ECO:0000256" key="4">
    <source>
        <dbReference type="ARBA" id="ARBA00022840"/>
    </source>
</evidence>
<dbReference type="Proteomes" id="UP001250181">
    <property type="component" value="Unassembled WGS sequence"/>
</dbReference>
<dbReference type="InterPro" id="IPR003593">
    <property type="entry name" value="AAA+_ATPase"/>
</dbReference>
<keyword evidence="3" id="KW-0547">Nucleotide-binding</keyword>
<dbReference type="PANTHER" id="PTHR43776">
    <property type="entry name" value="TRANSPORT ATP-BINDING PROTEIN"/>
    <property type="match status" value="1"/>
</dbReference>
<sequence>MTPTEATVAEDALLSVRDLRVSFPGKGRRAPRAEVLKGVSLDIRPGETLGLVGESGSGKTTIGRAVLGLVPVDSGTVTFAGERIDRAGRARRRELGRDLQVVFQDPYTSLNPSLTVGDTLAEPLLGHGMSAKQARDRVGDLLARVHLPADAAARLPREFSGGQRQRVAIARALALRPRLVICDEPVSALDLTTRRTVLDLFLEIQEETGVAYLFVTHDLSVVRFMSHRVAVIHHGNIVETGDARALTTEPRHDYTRALLLSAPVADVDRQRRRREAARRLVGPPAADERPAGG</sequence>
<dbReference type="PANTHER" id="PTHR43776:SF7">
    <property type="entry name" value="D,D-DIPEPTIDE TRANSPORT ATP-BINDING PROTEIN DDPF-RELATED"/>
    <property type="match status" value="1"/>
</dbReference>
<dbReference type="GO" id="GO:0005524">
    <property type="term" value="F:ATP binding"/>
    <property type="evidence" value="ECO:0007669"/>
    <property type="project" value="UniProtKB-KW"/>
</dbReference>
<reference evidence="7 8" key="1">
    <citation type="submission" date="2023-09" db="EMBL/GenBank/DDBJ databases">
        <title>Streptomyces sp. nov.: A antagonism against Alternaria gaisen Producing Streptochlin, Isolated from Tamarix root soil.</title>
        <authorList>
            <person name="Chen Y."/>
        </authorList>
    </citation>
    <scope>NUCLEOTIDE SEQUENCE [LARGE SCALE GENOMIC DNA]</scope>
    <source>
        <strain evidence="7 8">TRM76323</strain>
    </source>
</reference>
<evidence type="ECO:0000256" key="2">
    <source>
        <dbReference type="ARBA" id="ARBA00022448"/>
    </source>
</evidence>
<comment type="caution">
    <text evidence="7">The sequence shown here is derived from an EMBL/GenBank/DDBJ whole genome shotgun (WGS) entry which is preliminary data.</text>
</comment>
<dbReference type="InterPro" id="IPR050319">
    <property type="entry name" value="ABC_transp_ATP-bind"/>
</dbReference>
<accession>A0ABU3QJ90</accession>
<dbReference type="PROSITE" id="PS50893">
    <property type="entry name" value="ABC_TRANSPORTER_2"/>
    <property type="match status" value="1"/>
</dbReference>
<name>A0ABU3QJ90_9ACTN</name>
<evidence type="ECO:0000256" key="1">
    <source>
        <dbReference type="ARBA" id="ARBA00005417"/>
    </source>
</evidence>
<dbReference type="InterPro" id="IPR027417">
    <property type="entry name" value="P-loop_NTPase"/>
</dbReference>
<organism evidence="7 8">
    <name type="scientific">Streptomyces tamarix</name>
    <dbReference type="NCBI Taxonomy" id="3078565"/>
    <lineage>
        <taxon>Bacteria</taxon>
        <taxon>Bacillati</taxon>
        <taxon>Actinomycetota</taxon>
        <taxon>Actinomycetes</taxon>
        <taxon>Kitasatosporales</taxon>
        <taxon>Streptomycetaceae</taxon>
        <taxon>Streptomyces</taxon>
    </lineage>
</organism>
<evidence type="ECO:0000256" key="5">
    <source>
        <dbReference type="SAM" id="MobiDB-lite"/>
    </source>
</evidence>
<evidence type="ECO:0000259" key="6">
    <source>
        <dbReference type="PROSITE" id="PS50893"/>
    </source>
</evidence>
<keyword evidence="2" id="KW-0813">Transport</keyword>
<dbReference type="EMBL" id="JAWCTQ010000012">
    <property type="protein sequence ID" value="MDT9682842.1"/>
    <property type="molecule type" value="Genomic_DNA"/>
</dbReference>
<proteinExistence type="inferred from homology"/>
<keyword evidence="8" id="KW-1185">Reference proteome</keyword>
<evidence type="ECO:0000313" key="8">
    <source>
        <dbReference type="Proteomes" id="UP001250181"/>
    </source>
</evidence>
<comment type="similarity">
    <text evidence="1">Belongs to the ABC transporter superfamily.</text>
</comment>
<feature type="domain" description="ABC transporter" evidence="6">
    <location>
        <begin position="16"/>
        <end position="259"/>
    </location>
</feature>
<evidence type="ECO:0000256" key="3">
    <source>
        <dbReference type="ARBA" id="ARBA00022741"/>
    </source>
</evidence>
<dbReference type="Gene3D" id="3.40.50.300">
    <property type="entry name" value="P-loop containing nucleotide triphosphate hydrolases"/>
    <property type="match status" value="1"/>
</dbReference>
<dbReference type="Pfam" id="PF00005">
    <property type="entry name" value="ABC_tran"/>
    <property type="match status" value="1"/>
</dbReference>
<keyword evidence="4 7" id="KW-0067">ATP-binding</keyword>
<dbReference type="PROSITE" id="PS00211">
    <property type="entry name" value="ABC_TRANSPORTER_1"/>
    <property type="match status" value="1"/>
</dbReference>
<evidence type="ECO:0000313" key="7">
    <source>
        <dbReference type="EMBL" id="MDT9682842.1"/>
    </source>
</evidence>
<gene>
    <name evidence="7" type="ORF">RND61_12280</name>
</gene>